<dbReference type="GO" id="GO:0006508">
    <property type="term" value="P:proteolysis"/>
    <property type="evidence" value="ECO:0007669"/>
    <property type="project" value="UniProtKB-KW"/>
</dbReference>
<dbReference type="Pfam" id="PF19353">
    <property type="entry name" value="DUF5930"/>
    <property type="match status" value="1"/>
</dbReference>
<keyword evidence="8" id="KW-1133">Transmembrane helix</keyword>
<feature type="coiled-coil region" evidence="7">
    <location>
        <begin position="76"/>
        <end position="173"/>
    </location>
</feature>
<feature type="transmembrane region" description="Helical" evidence="8">
    <location>
        <begin position="51"/>
        <end position="78"/>
    </location>
</feature>
<dbReference type="SUPFAM" id="SSF51261">
    <property type="entry name" value="Duplicated hybrid motif"/>
    <property type="match status" value="1"/>
</dbReference>
<keyword evidence="8" id="KW-0472">Membrane</keyword>
<keyword evidence="6" id="KW-0482">Metalloprotease</keyword>
<dbReference type="InterPro" id="IPR050570">
    <property type="entry name" value="Cell_wall_metabolism_enzyme"/>
</dbReference>
<dbReference type="GO" id="GO:0004222">
    <property type="term" value="F:metalloendopeptidase activity"/>
    <property type="evidence" value="ECO:0007669"/>
    <property type="project" value="TreeGrafter"/>
</dbReference>
<evidence type="ECO:0000313" key="11">
    <source>
        <dbReference type="EMBL" id="SDG95210.1"/>
    </source>
</evidence>
<dbReference type="Proteomes" id="UP000217076">
    <property type="component" value="Unassembled WGS sequence"/>
</dbReference>
<dbReference type="PANTHER" id="PTHR21666:SF288">
    <property type="entry name" value="CELL DIVISION PROTEIN YTFB"/>
    <property type="match status" value="1"/>
</dbReference>
<dbReference type="Pfam" id="PF01551">
    <property type="entry name" value="Peptidase_M23"/>
    <property type="match status" value="1"/>
</dbReference>
<dbReference type="OrthoDB" id="9805070at2"/>
<evidence type="ECO:0000256" key="1">
    <source>
        <dbReference type="ARBA" id="ARBA00001947"/>
    </source>
</evidence>
<dbReference type="GO" id="GO:0046872">
    <property type="term" value="F:metal ion binding"/>
    <property type="evidence" value="ECO:0007669"/>
    <property type="project" value="UniProtKB-KW"/>
</dbReference>
<keyword evidence="3" id="KW-0479">Metal-binding</keyword>
<dbReference type="FunFam" id="2.70.70.10:FF:000006">
    <property type="entry name" value="M23 family peptidase"/>
    <property type="match status" value="1"/>
</dbReference>
<evidence type="ECO:0000313" key="12">
    <source>
        <dbReference type="Proteomes" id="UP000217076"/>
    </source>
</evidence>
<gene>
    <name evidence="11" type="ORF">SAMN05421742_103289</name>
</gene>
<evidence type="ECO:0000259" key="9">
    <source>
        <dbReference type="Pfam" id="PF01551"/>
    </source>
</evidence>
<keyword evidence="4" id="KW-0378">Hydrolase</keyword>
<protein>
    <submittedName>
        <fullName evidence="11">Peptidase family M23</fullName>
    </submittedName>
</protein>
<evidence type="ECO:0000256" key="3">
    <source>
        <dbReference type="ARBA" id="ARBA00022723"/>
    </source>
</evidence>
<dbReference type="PANTHER" id="PTHR21666">
    <property type="entry name" value="PEPTIDASE-RELATED"/>
    <property type="match status" value="1"/>
</dbReference>
<feature type="domain" description="M23ase beta-sheet core" evidence="9">
    <location>
        <begin position="382"/>
        <end position="476"/>
    </location>
</feature>
<keyword evidence="7" id="KW-0175">Coiled coil</keyword>
<evidence type="ECO:0000256" key="6">
    <source>
        <dbReference type="ARBA" id="ARBA00023049"/>
    </source>
</evidence>
<keyword evidence="12" id="KW-1185">Reference proteome</keyword>
<dbReference type="RefSeq" id="WP_092617230.1">
    <property type="nucleotide sequence ID" value="NZ_FNCV01000003.1"/>
</dbReference>
<name>A0A1G7YH60_9PROT</name>
<sequence length="487" mass="53879">MSAFDPLTRELSPFQRAIQRVFAKRQIVIRGGSDGHHLREVTLGSRLQMTLAIGVVLLVAWGLFTTAMLGANGIILAAKEHQVREAENAYRALLTQVTAYRDRVATVARDLEQNHGVTIALMEEKAELDHRLESLLSELEQSEEARQRIEDARARLHGKLERLKTEVKVAAERGGDEASPDPVAELRDEVGDVAARGEAAARERARLAKELDYLEQEMVQVAETGAMDIDTIDLELRKVVLQRDLAYSERDSLAHRVAELETTLGEMERVQLAVFERFADLAEEQVAEIEEHLAATGLDLDELLDKARARVGVGGPFVPAQSVLARDERLKHSVATLNDRIDRWESLSGLTGWLPLAVPLDEYFITSGFGLRTDPMNGRKAMHEGLDFGAPLKAKIKVTAPGVVTFAGWKGNYGRLVEVDHGMGLKTRYGHMSSIAVKVGQKLERGAVVGRLGNSGRSTGPHLHYEVRQDDQPVNPMKFIRAGKHVL</sequence>
<evidence type="ECO:0000259" key="10">
    <source>
        <dbReference type="Pfam" id="PF19353"/>
    </source>
</evidence>
<dbReference type="AlphaFoldDB" id="A0A1G7YH60"/>
<evidence type="ECO:0000256" key="5">
    <source>
        <dbReference type="ARBA" id="ARBA00022833"/>
    </source>
</evidence>
<dbReference type="InterPro" id="IPR045974">
    <property type="entry name" value="DUF5930"/>
</dbReference>
<proteinExistence type="predicted"/>
<dbReference type="STRING" id="83401.SAMN05421742_103289"/>
<organism evidence="11 12">
    <name type="scientific">Roseospirillum parvum</name>
    <dbReference type="NCBI Taxonomy" id="83401"/>
    <lineage>
        <taxon>Bacteria</taxon>
        <taxon>Pseudomonadati</taxon>
        <taxon>Pseudomonadota</taxon>
        <taxon>Alphaproteobacteria</taxon>
        <taxon>Rhodospirillales</taxon>
        <taxon>Rhodospirillaceae</taxon>
        <taxon>Roseospirillum</taxon>
    </lineage>
</organism>
<evidence type="ECO:0000256" key="8">
    <source>
        <dbReference type="SAM" id="Phobius"/>
    </source>
</evidence>
<keyword evidence="5" id="KW-0862">Zinc</keyword>
<dbReference type="Gene3D" id="2.70.70.10">
    <property type="entry name" value="Glucose Permease (Domain IIA)"/>
    <property type="match status" value="1"/>
</dbReference>
<evidence type="ECO:0000256" key="7">
    <source>
        <dbReference type="SAM" id="Coils"/>
    </source>
</evidence>
<feature type="domain" description="DUF5930" evidence="10">
    <location>
        <begin position="197"/>
        <end position="324"/>
    </location>
</feature>
<accession>A0A1G7YH60</accession>
<comment type="cofactor">
    <cofactor evidence="1">
        <name>Zn(2+)</name>
        <dbReference type="ChEBI" id="CHEBI:29105"/>
    </cofactor>
</comment>
<keyword evidence="8" id="KW-0812">Transmembrane</keyword>
<reference evidence="12" key="1">
    <citation type="submission" date="2016-10" db="EMBL/GenBank/DDBJ databases">
        <authorList>
            <person name="Varghese N."/>
            <person name="Submissions S."/>
        </authorList>
    </citation>
    <scope>NUCLEOTIDE SEQUENCE [LARGE SCALE GENOMIC DNA]</scope>
    <source>
        <strain evidence="12">930I</strain>
    </source>
</reference>
<dbReference type="InterPro" id="IPR011055">
    <property type="entry name" value="Dup_hybrid_motif"/>
</dbReference>
<feature type="coiled-coil region" evidence="7">
    <location>
        <begin position="197"/>
        <end position="224"/>
    </location>
</feature>
<dbReference type="CDD" id="cd12797">
    <property type="entry name" value="M23_peptidase"/>
    <property type="match status" value="1"/>
</dbReference>
<evidence type="ECO:0000256" key="4">
    <source>
        <dbReference type="ARBA" id="ARBA00022801"/>
    </source>
</evidence>
<evidence type="ECO:0000256" key="2">
    <source>
        <dbReference type="ARBA" id="ARBA00022670"/>
    </source>
</evidence>
<dbReference type="InterPro" id="IPR016047">
    <property type="entry name" value="M23ase_b-sheet_dom"/>
</dbReference>
<dbReference type="EMBL" id="FNCV01000003">
    <property type="protein sequence ID" value="SDG95210.1"/>
    <property type="molecule type" value="Genomic_DNA"/>
</dbReference>
<keyword evidence="2" id="KW-0645">Protease</keyword>